<proteinExistence type="predicted"/>
<dbReference type="EMBL" id="JBHSMT010000012">
    <property type="protein sequence ID" value="MFC5473762.1"/>
    <property type="molecule type" value="Genomic_DNA"/>
</dbReference>
<dbReference type="Gene3D" id="2.40.50.180">
    <property type="entry name" value="CheA-289, Domain 4"/>
    <property type="match status" value="1"/>
</dbReference>
<evidence type="ECO:0000313" key="3">
    <source>
        <dbReference type="Proteomes" id="UP001596045"/>
    </source>
</evidence>
<reference evidence="3" key="1">
    <citation type="journal article" date="2019" name="Int. J. Syst. Evol. Microbiol.">
        <title>The Global Catalogue of Microorganisms (GCM) 10K type strain sequencing project: providing services to taxonomists for standard genome sequencing and annotation.</title>
        <authorList>
            <consortium name="The Broad Institute Genomics Platform"/>
            <consortium name="The Broad Institute Genome Sequencing Center for Infectious Disease"/>
            <person name="Wu L."/>
            <person name="Ma J."/>
        </authorList>
    </citation>
    <scope>NUCLEOTIDE SEQUENCE [LARGE SCALE GENOMIC DNA]</scope>
    <source>
        <strain evidence="3">JCM 17066</strain>
    </source>
</reference>
<protein>
    <submittedName>
        <fullName evidence="2">Chemotaxis protein CheW</fullName>
    </submittedName>
</protein>
<dbReference type="RefSeq" id="WP_378996539.1">
    <property type="nucleotide sequence ID" value="NZ_JBHSMT010000012.1"/>
</dbReference>
<dbReference type="Pfam" id="PF01584">
    <property type="entry name" value="CheW"/>
    <property type="match status" value="1"/>
</dbReference>
<gene>
    <name evidence="2" type="ORF">ACFPM8_07305</name>
</gene>
<dbReference type="PROSITE" id="PS50851">
    <property type="entry name" value="CHEW"/>
    <property type="match status" value="1"/>
</dbReference>
<organism evidence="2 3">
    <name type="scientific">Paraherbaspirillum soli</name>
    <dbReference type="NCBI Taxonomy" id="631222"/>
    <lineage>
        <taxon>Bacteria</taxon>
        <taxon>Pseudomonadati</taxon>
        <taxon>Pseudomonadota</taxon>
        <taxon>Betaproteobacteria</taxon>
        <taxon>Burkholderiales</taxon>
        <taxon>Oxalobacteraceae</taxon>
        <taxon>Paraherbaspirillum</taxon>
    </lineage>
</organism>
<keyword evidence="3" id="KW-1185">Reference proteome</keyword>
<dbReference type="Proteomes" id="UP001596045">
    <property type="component" value="Unassembled WGS sequence"/>
</dbReference>
<dbReference type="InterPro" id="IPR002545">
    <property type="entry name" value="CheW-lke_dom"/>
</dbReference>
<dbReference type="SMART" id="SM00260">
    <property type="entry name" value="CheW"/>
    <property type="match status" value="1"/>
</dbReference>
<feature type="domain" description="CheW-like" evidence="1">
    <location>
        <begin position="1"/>
        <end position="143"/>
    </location>
</feature>
<dbReference type="InterPro" id="IPR039315">
    <property type="entry name" value="CheW"/>
</dbReference>
<accession>A0ABW0M8Y1</accession>
<comment type="caution">
    <text evidence="2">The sequence shown here is derived from an EMBL/GenBank/DDBJ whole genome shotgun (WGS) entry which is preliminary data.</text>
</comment>
<dbReference type="InterPro" id="IPR036061">
    <property type="entry name" value="CheW-like_dom_sf"/>
</dbReference>
<dbReference type="PANTHER" id="PTHR22617:SF43">
    <property type="entry name" value="PROTEIN PILI"/>
    <property type="match status" value="1"/>
</dbReference>
<evidence type="ECO:0000259" key="1">
    <source>
        <dbReference type="PROSITE" id="PS50851"/>
    </source>
</evidence>
<name>A0ABW0M8Y1_9BURK</name>
<dbReference type="SUPFAM" id="SSF50341">
    <property type="entry name" value="CheW-like"/>
    <property type="match status" value="1"/>
</dbReference>
<evidence type="ECO:0000313" key="2">
    <source>
        <dbReference type="EMBL" id="MFC5473762.1"/>
    </source>
</evidence>
<dbReference type="Gene3D" id="2.30.30.40">
    <property type="entry name" value="SH3 Domains"/>
    <property type="match status" value="1"/>
</dbReference>
<dbReference type="PANTHER" id="PTHR22617">
    <property type="entry name" value="CHEMOTAXIS SENSOR HISTIDINE KINASE-RELATED"/>
    <property type="match status" value="1"/>
</dbReference>
<sequence>MLFLLFCIGKDHYALDTGQVAAVLPLVELKQIPATPAWVAGIFSYRGQNVPVIDLSQLALGHPAQRRLSTRTVLVHYPAPGPNSRLLGLQLEQASATMRRDPAEFRDSGFDHDHARYLGPVCDDPRGMIQSVRVRDLLPDAVRAQLFPPRMEQ</sequence>